<reference evidence="1" key="1">
    <citation type="submission" date="2024-05" db="EMBL/GenBank/DDBJ databases">
        <title>30 novel species of actinomycetes from the DSMZ collection.</title>
        <authorList>
            <person name="Nouioui I."/>
        </authorList>
    </citation>
    <scope>NUCLEOTIDE SEQUENCE</scope>
    <source>
        <strain evidence="1">DSM 41529</strain>
    </source>
</reference>
<organism evidence="1 2">
    <name type="scientific">Streptomyces lonegramiae</name>
    <dbReference type="NCBI Taxonomy" id="3075524"/>
    <lineage>
        <taxon>Bacteria</taxon>
        <taxon>Bacillati</taxon>
        <taxon>Actinomycetota</taxon>
        <taxon>Actinomycetes</taxon>
        <taxon>Kitasatosporales</taxon>
        <taxon>Streptomycetaceae</taxon>
        <taxon>Streptomyces</taxon>
    </lineage>
</organism>
<sequence>MALGELGRSHDYRDRADAGHGLAGFAEMQEALGPLLELVLDPGDTFVTRVTAEAVLRRKDRIGLAVVASALAVADSNHSDWIHTAILDVFGISSEDRDNALQLCEEMLRDTDDRVSLGARQLHGTLAEIDPVLRSV</sequence>
<protein>
    <recommendedName>
        <fullName evidence="3">HEAT repeat domain-containing protein</fullName>
    </recommendedName>
</protein>
<dbReference type="Proteomes" id="UP001180754">
    <property type="component" value="Unassembled WGS sequence"/>
</dbReference>
<gene>
    <name evidence="1" type="ORF">RND15_33945</name>
</gene>
<keyword evidence="2" id="KW-1185">Reference proteome</keyword>
<comment type="caution">
    <text evidence="1">The sequence shown here is derived from an EMBL/GenBank/DDBJ whole genome shotgun (WGS) entry which is preliminary data.</text>
</comment>
<evidence type="ECO:0008006" key="3">
    <source>
        <dbReference type="Google" id="ProtNLM"/>
    </source>
</evidence>
<dbReference type="RefSeq" id="WP_311728184.1">
    <property type="nucleotide sequence ID" value="NZ_JAVRFD010000021.1"/>
</dbReference>
<evidence type="ECO:0000313" key="1">
    <source>
        <dbReference type="EMBL" id="MDT0547660.1"/>
    </source>
</evidence>
<dbReference type="EMBL" id="JAVRFD010000021">
    <property type="protein sequence ID" value="MDT0547660.1"/>
    <property type="molecule type" value="Genomic_DNA"/>
</dbReference>
<evidence type="ECO:0000313" key="2">
    <source>
        <dbReference type="Proteomes" id="UP001180754"/>
    </source>
</evidence>
<proteinExistence type="predicted"/>
<accession>A0ABU2XRH0</accession>
<name>A0ABU2XRH0_9ACTN</name>